<dbReference type="InterPro" id="IPR051156">
    <property type="entry name" value="Mito/Outer_Membr_Metalloprot"/>
</dbReference>
<reference evidence="10 11" key="1">
    <citation type="submission" date="2017-02" db="EMBL/GenBank/DDBJ databases">
        <authorList>
            <person name="Peterson S.W."/>
        </authorList>
    </citation>
    <scope>NUCLEOTIDE SEQUENCE [LARGE SCALE GENOMIC DNA]</scope>
    <source>
        <strain evidence="10 11">DSM 22323</strain>
    </source>
</reference>
<evidence type="ECO:0000256" key="3">
    <source>
        <dbReference type="ARBA" id="ARBA00022801"/>
    </source>
</evidence>
<evidence type="ECO:0000256" key="1">
    <source>
        <dbReference type="ARBA" id="ARBA00022670"/>
    </source>
</evidence>
<keyword evidence="3 6" id="KW-0378">Hydrolase</keyword>
<dbReference type="CDD" id="cd07334">
    <property type="entry name" value="M48C_loiP_like"/>
    <property type="match status" value="1"/>
</dbReference>
<keyword evidence="4 6" id="KW-0862">Zinc</keyword>
<evidence type="ECO:0000256" key="5">
    <source>
        <dbReference type="ARBA" id="ARBA00023049"/>
    </source>
</evidence>
<protein>
    <submittedName>
        <fullName evidence="10">Putative metalloprotease</fullName>
    </submittedName>
</protein>
<dbReference type="GO" id="GO:0046872">
    <property type="term" value="F:metal ion binding"/>
    <property type="evidence" value="ECO:0007669"/>
    <property type="project" value="UniProtKB-KW"/>
</dbReference>
<dbReference type="GO" id="GO:0004222">
    <property type="term" value="F:metalloendopeptidase activity"/>
    <property type="evidence" value="ECO:0007669"/>
    <property type="project" value="InterPro"/>
</dbReference>
<comment type="similarity">
    <text evidence="6">Belongs to the peptidase M48 family.</text>
</comment>
<keyword evidence="8" id="KW-0732">Signal</keyword>
<dbReference type="RefSeq" id="WP_079667671.1">
    <property type="nucleotide sequence ID" value="NZ_FUYZ01000009.1"/>
</dbReference>
<accession>A0A1T5G1G5</accession>
<evidence type="ECO:0000313" key="10">
    <source>
        <dbReference type="EMBL" id="SKC02278.1"/>
    </source>
</evidence>
<sequence>MKKIIIGAFLLGSCVTINAQFNLNKALDVGTKGLKALTFTNADAAKLAKEGVDWMDKNNTVAGPKDPYTVRLNKLFAKHKSQDGLNLNYKVYKVTDINAFACADGSVRVFSSLMDIMTDDELLAVIGHEIGHVKNEDTKDAIKSAYLKAAAMDAASASSKTIATLNDSQLGAMANAMLDASHSKKQESEADTYSYDFMKANGYDVVGAYRAFKKLALLSEEGGAKQSGFQKMFNSHPDSNKRAEAIKKRAEKDGLWKDPGTVTLPTTKLTK</sequence>
<proteinExistence type="inferred from homology"/>
<dbReference type="STRING" id="619805.SAMN05660477_02473"/>
<keyword evidence="5 6" id="KW-0482">Metalloprotease</keyword>
<dbReference type="EMBL" id="FUYZ01000009">
    <property type="protein sequence ID" value="SKC02278.1"/>
    <property type="molecule type" value="Genomic_DNA"/>
</dbReference>
<dbReference type="Gene3D" id="3.30.2010.10">
    <property type="entry name" value="Metalloproteases ('zincins'), catalytic domain"/>
    <property type="match status" value="1"/>
</dbReference>
<dbReference type="AlphaFoldDB" id="A0A1T5G1G5"/>
<comment type="cofactor">
    <cofactor evidence="6">
        <name>Zn(2+)</name>
        <dbReference type="ChEBI" id="CHEBI:29105"/>
    </cofactor>
    <text evidence="6">Binds 1 zinc ion per subunit.</text>
</comment>
<feature type="signal peptide" evidence="8">
    <location>
        <begin position="1"/>
        <end position="19"/>
    </location>
</feature>
<feature type="chain" id="PRO_5013046779" evidence="8">
    <location>
        <begin position="20"/>
        <end position="271"/>
    </location>
</feature>
<evidence type="ECO:0000256" key="8">
    <source>
        <dbReference type="SAM" id="SignalP"/>
    </source>
</evidence>
<gene>
    <name evidence="10" type="ORF">SAMN05660477_02473</name>
</gene>
<evidence type="ECO:0000256" key="2">
    <source>
        <dbReference type="ARBA" id="ARBA00022723"/>
    </source>
</evidence>
<keyword evidence="11" id="KW-1185">Reference proteome</keyword>
<dbReference type="InterPro" id="IPR001915">
    <property type="entry name" value="Peptidase_M48"/>
</dbReference>
<evidence type="ECO:0000313" key="11">
    <source>
        <dbReference type="Proteomes" id="UP000191112"/>
    </source>
</evidence>
<evidence type="ECO:0000256" key="6">
    <source>
        <dbReference type="RuleBase" id="RU003983"/>
    </source>
</evidence>
<feature type="region of interest" description="Disordered" evidence="7">
    <location>
        <begin position="248"/>
        <end position="271"/>
    </location>
</feature>
<dbReference type="PANTHER" id="PTHR22726">
    <property type="entry name" value="METALLOENDOPEPTIDASE OMA1"/>
    <property type="match status" value="1"/>
</dbReference>
<dbReference type="OrthoDB" id="9810445at2"/>
<keyword evidence="2" id="KW-0479">Metal-binding</keyword>
<dbReference type="Proteomes" id="UP000191112">
    <property type="component" value="Unassembled WGS sequence"/>
</dbReference>
<evidence type="ECO:0000256" key="7">
    <source>
        <dbReference type="SAM" id="MobiDB-lite"/>
    </source>
</evidence>
<name>A0A1T5G1G5_9FLAO</name>
<organism evidence="10 11">
    <name type="scientific">Soonwooa buanensis</name>
    <dbReference type="NCBI Taxonomy" id="619805"/>
    <lineage>
        <taxon>Bacteria</taxon>
        <taxon>Pseudomonadati</taxon>
        <taxon>Bacteroidota</taxon>
        <taxon>Flavobacteriia</taxon>
        <taxon>Flavobacteriales</taxon>
        <taxon>Weeksellaceae</taxon>
        <taxon>Chryseobacterium group</taxon>
        <taxon>Soonwooa</taxon>
    </lineage>
</organism>
<dbReference type="GO" id="GO:0051603">
    <property type="term" value="P:proteolysis involved in protein catabolic process"/>
    <property type="evidence" value="ECO:0007669"/>
    <property type="project" value="TreeGrafter"/>
</dbReference>
<feature type="domain" description="Peptidase M48" evidence="9">
    <location>
        <begin position="91"/>
        <end position="249"/>
    </location>
</feature>
<dbReference type="PANTHER" id="PTHR22726:SF8">
    <property type="entry name" value="METALLOPROTEASE YCAL"/>
    <property type="match status" value="1"/>
</dbReference>
<dbReference type="Pfam" id="PF01435">
    <property type="entry name" value="Peptidase_M48"/>
    <property type="match status" value="1"/>
</dbReference>
<evidence type="ECO:0000259" key="9">
    <source>
        <dbReference type="Pfam" id="PF01435"/>
    </source>
</evidence>
<dbReference type="GO" id="GO:0016020">
    <property type="term" value="C:membrane"/>
    <property type="evidence" value="ECO:0007669"/>
    <property type="project" value="TreeGrafter"/>
</dbReference>
<keyword evidence="1 6" id="KW-0645">Protease</keyword>
<evidence type="ECO:0000256" key="4">
    <source>
        <dbReference type="ARBA" id="ARBA00022833"/>
    </source>
</evidence>